<dbReference type="Proteomes" id="UP000664658">
    <property type="component" value="Unassembled WGS sequence"/>
</dbReference>
<dbReference type="PROSITE" id="PS51257">
    <property type="entry name" value="PROKAR_LIPOPROTEIN"/>
    <property type="match status" value="1"/>
</dbReference>
<dbReference type="Gene3D" id="2.40.50.100">
    <property type="match status" value="1"/>
</dbReference>
<organism evidence="6 7">
    <name type="scientific">Plesiomonas shigelloides</name>
    <name type="common">Aeromonas shigelloides</name>
    <dbReference type="NCBI Taxonomy" id="703"/>
    <lineage>
        <taxon>Bacteria</taxon>
        <taxon>Pseudomonadati</taxon>
        <taxon>Pseudomonadota</taxon>
        <taxon>Gammaproteobacteria</taxon>
        <taxon>Enterobacterales</taxon>
        <taxon>Enterobacteriaceae</taxon>
        <taxon>Plesiomonas</taxon>
    </lineage>
</organism>
<dbReference type="InterPro" id="IPR006143">
    <property type="entry name" value="RND_pump_MFP"/>
</dbReference>
<feature type="domain" description="Multidrug resistance protein MdtA-like C-terminal permuted SH3" evidence="5">
    <location>
        <begin position="279"/>
        <end position="338"/>
    </location>
</feature>
<dbReference type="PANTHER" id="PTHR30469">
    <property type="entry name" value="MULTIDRUG RESISTANCE PROTEIN MDTA"/>
    <property type="match status" value="1"/>
</dbReference>
<evidence type="ECO:0000313" key="7">
    <source>
        <dbReference type="Proteomes" id="UP000664658"/>
    </source>
</evidence>
<evidence type="ECO:0000259" key="5">
    <source>
        <dbReference type="Pfam" id="PF25967"/>
    </source>
</evidence>
<comment type="caution">
    <text evidence="6">The sequence shown here is derived from an EMBL/GenBank/DDBJ whole genome shotgun (WGS) entry which is preliminary data.</text>
</comment>
<dbReference type="InterPro" id="IPR058625">
    <property type="entry name" value="MdtA-like_BSH"/>
</dbReference>
<comment type="subcellular location">
    <subcellularLocation>
        <location evidence="1">Cell envelope</location>
    </subcellularLocation>
</comment>
<evidence type="ECO:0000256" key="1">
    <source>
        <dbReference type="ARBA" id="ARBA00004196"/>
    </source>
</evidence>
<evidence type="ECO:0000259" key="4">
    <source>
        <dbReference type="Pfam" id="PF25917"/>
    </source>
</evidence>
<sequence length="353" mass="38535">MKLRIALPLITLTLLLQGCKPDAEAPQVPVSRPVKLYTIATETHNTATLPGRLEAGQRAELAFEVAGRLVQLPAQEGQAIKAGQVLAQLDNRDFASKVRSADAEYQRAHADYLRGQTLFNGKQAISRAELEKLRTQSAVAKSALEQARKALRDTQITAPFNGIVSRVLVNNHENINAKQPVVIVQDVSYFEIRLHVTERNLLERHDRNTPLFARIEGIQGREFALSFHSVAKEPDPLTGTYEVVLRMPAPADLNLFSGMTVTVGAGNPPASDQANAHWLIPAVAVLSDSDNGEHYVWRYNPTTQLTEKVPVKTGQIQGNNIEVISGLSAGEQIIIAGVHAVQTGMPVHPLVTQ</sequence>
<evidence type="ECO:0000256" key="2">
    <source>
        <dbReference type="ARBA" id="ARBA00009477"/>
    </source>
</evidence>
<dbReference type="Gene3D" id="1.10.287.470">
    <property type="entry name" value="Helix hairpin bin"/>
    <property type="match status" value="1"/>
</dbReference>
<protein>
    <submittedName>
        <fullName evidence="6">Efflux RND transporter periplasmic adaptor subunit</fullName>
    </submittedName>
</protein>
<dbReference type="AlphaFoldDB" id="A0A8I2B5G4"/>
<dbReference type="PANTHER" id="PTHR30469:SF20">
    <property type="entry name" value="EFFLUX RND TRANSPORTER PERIPLASMIC ADAPTOR SUBUNIT"/>
    <property type="match status" value="1"/>
</dbReference>
<dbReference type="InterPro" id="IPR058627">
    <property type="entry name" value="MdtA-like_C"/>
</dbReference>
<feature type="domain" description="Multidrug resistance protein MdtA-like barrel-sandwich hybrid" evidence="4">
    <location>
        <begin position="59"/>
        <end position="184"/>
    </location>
</feature>
<dbReference type="RefSeq" id="WP_207542291.1">
    <property type="nucleotide sequence ID" value="NZ_JAFNAA010000013.1"/>
</dbReference>
<reference evidence="6" key="1">
    <citation type="submission" date="2021-03" db="EMBL/GenBank/DDBJ databases">
        <title>Plesiomonas shigelloides zfcc0051, isolated from zebrafish feces.</title>
        <authorList>
            <person name="Vanderhoek Z."/>
            <person name="Gaulke C."/>
        </authorList>
    </citation>
    <scope>NUCLEOTIDE SEQUENCE</scope>
    <source>
        <strain evidence="6">Zfcc0051</strain>
    </source>
</reference>
<proteinExistence type="inferred from homology"/>
<dbReference type="Gene3D" id="2.40.30.170">
    <property type="match status" value="1"/>
</dbReference>
<dbReference type="GO" id="GO:1990281">
    <property type="term" value="C:efflux pump complex"/>
    <property type="evidence" value="ECO:0007669"/>
    <property type="project" value="TreeGrafter"/>
</dbReference>
<dbReference type="GO" id="GO:0015562">
    <property type="term" value="F:efflux transmembrane transporter activity"/>
    <property type="evidence" value="ECO:0007669"/>
    <property type="project" value="TreeGrafter"/>
</dbReference>
<name>A0A8I2B5G4_PLESH</name>
<evidence type="ECO:0000256" key="3">
    <source>
        <dbReference type="ARBA" id="ARBA00022448"/>
    </source>
</evidence>
<dbReference type="NCBIfam" id="TIGR01730">
    <property type="entry name" value="RND_mfp"/>
    <property type="match status" value="1"/>
</dbReference>
<evidence type="ECO:0000313" key="6">
    <source>
        <dbReference type="EMBL" id="MBO1108940.1"/>
    </source>
</evidence>
<accession>A0A8I2B5G4</accession>
<dbReference type="Pfam" id="PF25967">
    <property type="entry name" value="RND-MFP_C"/>
    <property type="match status" value="1"/>
</dbReference>
<dbReference type="EMBL" id="JAFNAA010000013">
    <property type="protein sequence ID" value="MBO1108940.1"/>
    <property type="molecule type" value="Genomic_DNA"/>
</dbReference>
<dbReference type="Pfam" id="PF25917">
    <property type="entry name" value="BSH_RND"/>
    <property type="match status" value="1"/>
</dbReference>
<dbReference type="Gene3D" id="2.40.420.20">
    <property type="match status" value="1"/>
</dbReference>
<keyword evidence="3" id="KW-0813">Transport</keyword>
<comment type="similarity">
    <text evidence="2">Belongs to the membrane fusion protein (MFP) (TC 8.A.1) family.</text>
</comment>
<dbReference type="SUPFAM" id="SSF111369">
    <property type="entry name" value="HlyD-like secretion proteins"/>
    <property type="match status" value="1"/>
</dbReference>
<gene>
    <name evidence="6" type="ORF">J2R62_12075</name>
</gene>